<organism evidence="4 5">
    <name type="scientific">Lyngbya confervoides BDU141951</name>
    <dbReference type="NCBI Taxonomy" id="1574623"/>
    <lineage>
        <taxon>Bacteria</taxon>
        <taxon>Bacillati</taxon>
        <taxon>Cyanobacteriota</taxon>
        <taxon>Cyanophyceae</taxon>
        <taxon>Oscillatoriophycideae</taxon>
        <taxon>Oscillatoriales</taxon>
        <taxon>Microcoleaceae</taxon>
        <taxon>Lyngbya</taxon>
    </lineage>
</organism>
<evidence type="ECO:0000259" key="3">
    <source>
        <dbReference type="SMART" id="SM00363"/>
    </source>
</evidence>
<accession>A0ABD4T1B2</accession>
<dbReference type="EMBL" id="JTHE03000029">
    <property type="protein sequence ID" value="MCM1982092.1"/>
    <property type="molecule type" value="Genomic_DNA"/>
</dbReference>
<keyword evidence="5" id="KW-1185">Reference proteome</keyword>
<dbReference type="Proteomes" id="UP000031561">
    <property type="component" value="Unassembled WGS sequence"/>
</dbReference>
<sequence length="74" mass="7971">MIKLDQFLKLQGWVSTGGQAKHLIQNGEVSVNGQVETRRGRKLNAGDVVELDDQAQQVSPAAMTPPVTPEGQDS</sequence>
<evidence type="ECO:0000313" key="4">
    <source>
        <dbReference type="EMBL" id="MCM1982092.1"/>
    </source>
</evidence>
<protein>
    <submittedName>
        <fullName evidence="4">RNA-binding S4 domain-containing protein</fullName>
    </submittedName>
</protein>
<comment type="caution">
    <text evidence="4">The sequence shown here is derived from an EMBL/GenBank/DDBJ whole genome shotgun (WGS) entry which is preliminary data.</text>
</comment>
<dbReference type="PROSITE" id="PS50889">
    <property type="entry name" value="S4"/>
    <property type="match status" value="1"/>
</dbReference>
<keyword evidence="1" id="KW-0694">RNA-binding</keyword>
<dbReference type="AlphaFoldDB" id="A0ABD4T1B2"/>
<dbReference type="SUPFAM" id="SSF55174">
    <property type="entry name" value="Alpha-L RNA-binding motif"/>
    <property type="match status" value="1"/>
</dbReference>
<name>A0ABD4T1B2_9CYAN</name>
<reference evidence="4 5" key="1">
    <citation type="journal article" date="2015" name="Genome Announc.">
        <title>Draft Genome Sequence of Filamentous Marine Cyanobacterium Lyngbya confervoides Strain BDU141951.</title>
        <authorList>
            <person name="Chandrababunaidu M.M."/>
            <person name="Sen D."/>
            <person name="Tripathy S."/>
        </authorList>
    </citation>
    <scope>NUCLEOTIDE SEQUENCE [LARGE SCALE GENOMIC DNA]</scope>
    <source>
        <strain evidence="4 5">BDU141951</strain>
    </source>
</reference>
<evidence type="ECO:0000256" key="2">
    <source>
        <dbReference type="SAM" id="MobiDB-lite"/>
    </source>
</evidence>
<dbReference type="Gene3D" id="3.10.290.10">
    <property type="entry name" value="RNA-binding S4 domain"/>
    <property type="match status" value="1"/>
</dbReference>
<proteinExistence type="predicted"/>
<gene>
    <name evidence="4" type="ORF">QQ91_0004495</name>
</gene>
<evidence type="ECO:0000313" key="5">
    <source>
        <dbReference type="Proteomes" id="UP000031561"/>
    </source>
</evidence>
<evidence type="ECO:0000256" key="1">
    <source>
        <dbReference type="PROSITE-ProRule" id="PRU00182"/>
    </source>
</evidence>
<dbReference type="CDD" id="cd00165">
    <property type="entry name" value="S4"/>
    <property type="match status" value="1"/>
</dbReference>
<dbReference type="GO" id="GO:0003723">
    <property type="term" value="F:RNA binding"/>
    <property type="evidence" value="ECO:0007669"/>
    <property type="project" value="UniProtKB-KW"/>
</dbReference>
<dbReference type="SMART" id="SM00363">
    <property type="entry name" value="S4"/>
    <property type="match status" value="1"/>
</dbReference>
<dbReference type="InterPro" id="IPR036986">
    <property type="entry name" value="S4_RNA-bd_sf"/>
</dbReference>
<dbReference type="Pfam" id="PF13275">
    <property type="entry name" value="S4_2"/>
    <property type="match status" value="1"/>
</dbReference>
<feature type="domain" description="RNA-binding S4" evidence="3">
    <location>
        <begin position="2"/>
        <end position="60"/>
    </location>
</feature>
<dbReference type="InterPro" id="IPR002942">
    <property type="entry name" value="S4_RNA-bd"/>
</dbReference>
<feature type="region of interest" description="Disordered" evidence="2">
    <location>
        <begin position="50"/>
        <end position="74"/>
    </location>
</feature>